<evidence type="ECO:0000256" key="1">
    <source>
        <dbReference type="ARBA" id="ARBA00004141"/>
    </source>
</evidence>
<feature type="compositionally biased region" description="Basic and acidic residues" evidence="8">
    <location>
        <begin position="8"/>
        <end position="18"/>
    </location>
</feature>
<keyword evidence="3 7" id="KW-0812">Transmembrane</keyword>
<dbReference type="EMBL" id="JADBGQ010000007">
    <property type="protein sequence ID" value="KAG5387714.1"/>
    <property type="molecule type" value="Genomic_DNA"/>
</dbReference>
<feature type="domain" description="CBS" evidence="9">
    <location>
        <begin position="676"/>
        <end position="736"/>
    </location>
</feature>
<feature type="transmembrane region" description="Helical" evidence="7">
    <location>
        <begin position="361"/>
        <end position="381"/>
    </location>
</feature>
<keyword evidence="6" id="KW-0129">CBS domain</keyword>
<dbReference type="SUPFAM" id="SSF81340">
    <property type="entry name" value="Clc chloride channel"/>
    <property type="match status" value="2"/>
</dbReference>
<keyword evidence="7" id="KW-0406">Ion transport</keyword>
<organism evidence="10 11">
    <name type="scientific">Brassica rapa subsp. trilocularis</name>
    <dbReference type="NCBI Taxonomy" id="1813537"/>
    <lineage>
        <taxon>Eukaryota</taxon>
        <taxon>Viridiplantae</taxon>
        <taxon>Streptophyta</taxon>
        <taxon>Embryophyta</taxon>
        <taxon>Tracheophyta</taxon>
        <taxon>Spermatophyta</taxon>
        <taxon>Magnoliopsida</taxon>
        <taxon>eudicotyledons</taxon>
        <taxon>Gunneridae</taxon>
        <taxon>Pentapetalae</taxon>
        <taxon>rosids</taxon>
        <taxon>malvids</taxon>
        <taxon>Brassicales</taxon>
        <taxon>Brassicaceae</taxon>
        <taxon>Brassiceae</taxon>
        <taxon>Brassica</taxon>
    </lineage>
</organism>
<dbReference type="PRINTS" id="PR00762">
    <property type="entry name" value="CLCHANNEL"/>
</dbReference>
<keyword evidence="5 7" id="KW-0472">Membrane</keyword>
<accession>A0ABQ7LMF3</accession>
<dbReference type="Gene3D" id="3.10.580.10">
    <property type="entry name" value="CBS-domain"/>
    <property type="match status" value="1"/>
</dbReference>
<dbReference type="InterPro" id="IPR000644">
    <property type="entry name" value="CBS_dom"/>
</dbReference>
<comment type="caution">
    <text evidence="10">The sequence shown here is derived from an EMBL/GenBank/DDBJ whole genome shotgun (WGS) entry which is preliminary data.</text>
</comment>
<name>A0ABQ7LMF3_BRACM</name>
<feature type="transmembrane region" description="Helical" evidence="7">
    <location>
        <begin position="522"/>
        <end position="544"/>
    </location>
</feature>
<dbReference type="Proteomes" id="UP000823674">
    <property type="component" value="Chromosome A08"/>
</dbReference>
<feature type="transmembrane region" description="Helical" evidence="7">
    <location>
        <begin position="124"/>
        <end position="144"/>
    </location>
</feature>
<dbReference type="PROSITE" id="PS51371">
    <property type="entry name" value="CBS"/>
    <property type="match status" value="2"/>
</dbReference>
<dbReference type="CDD" id="cd00400">
    <property type="entry name" value="Voltage_gated_ClC"/>
    <property type="match status" value="1"/>
</dbReference>
<keyword evidence="7" id="KW-0813">Transport</keyword>
<evidence type="ECO:0000256" key="8">
    <source>
        <dbReference type="SAM" id="MobiDB-lite"/>
    </source>
</evidence>
<evidence type="ECO:0000256" key="6">
    <source>
        <dbReference type="PROSITE-ProRule" id="PRU00703"/>
    </source>
</evidence>
<comment type="similarity">
    <text evidence="2 7">Belongs to the chloride channel (TC 2.A.49) family.</text>
</comment>
<dbReference type="CDD" id="cd04592">
    <property type="entry name" value="CBS_pair_voltage-gated_CLC_euk_bac"/>
    <property type="match status" value="1"/>
</dbReference>
<feature type="region of interest" description="Disordered" evidence="8">
    <location>
        <begin position="1"/>
        <end position="44"/>
    </location>
</feature>
<feature type="transmembrane region" description="Helical" evidence="7">
    <location>
        <begin position="556"/>
        <end position="580"/>
    </location>
</feature>
<evidence type="ECO:0000256" key="3">
    <source>
        <dbReference type="ARBA" id="ARBA00022692"/>
    </source>
</evidence>
<dbReference type="InterPro" id="IPR014743">
    <property type="entry name" value="Cl-channel_core"/>
</dbReference>
<keyword evidence="11" id="KW-1185">Reference proteome</keyword>
<evidence type="ECO:0000256" key="4">
    <source>
        <dbReference type="ARBA" id="ARBA00022989"/>
    </source>
</evidence>
<reference evidence="10 11" key="1">
    <citation type="submission" date="2021-03" db="EMBL/GenBank/DDBJ databases">
        <authorList>
            <person name="King G.J."/>
            <person name="Bancroft I."/>
            <person name="Baten A."/>
            <person name="Bloomfield J."/>
            <person name="Borpatragohain P."/>
            <person name="He Z."/>
            <person name="Irish N."/>
            <person name="Irwin J."/>
            <person name="Liu K."/>
            <person name="Mauleon R.P."/>
            <person name="Moore J."/>
            <person name="Morris R."/>
            <person name="Ostergaard L."/>
            <person name="Wang B."/>
            <person name="Wells R."/>
        </authorList>
    </citation>
    <scope>NUCLEOTIDE SEQUENCE [LARGE SCALE GENOMIC DNA]</scope>
    <source>
        <strain evidence="10">R-o-18</strain>
        <tissue evidence="10">Leaf</tissue>
    </source>
</reference>
<feature type="compositionally biased region" description="Polar residues" evidence="8">
    <location>
        <begin position="34"/>
        <end position="44"/>
    </location>
</feature>
<evidence type="ECO:0000313" key="10">
    <source>
        <dbReference type="EMBL" id="KAG5387714.1"/>
    </source>
</evidence>
<dbReference type="SMART" id="SM00116">
    <property type="entry name" value="CBS"/>
    <property type="match status" value="2"/>
</dbReference>
<sequence>MSSGGEYNEDRHLLRSTDGDEVVNGRGEGDLDVESQSPAIRNSTGGVRNLLKHLDRRFSLSGRRLSFKRLENIRVDRSHHHPSSSSPLSAGVVAGEEDGVDDRDDEYGFDEGNDVLGDSAPPEWALLLIGCLIGVAAGICVAGFNKGVHVIHEWSWAGTPNEGAAWLRLQRLADTWHRILLIPVTGGVIVGMMHGLLEILDQIRQSTSSQGQGVDLLAGIFPVIKAIQAAVTLGTGCSLGPEGPSVDIGKSCANGFALMMENNRERRIALTAAGAASGIASGSSTRPWFKIALALVAMAQSEVLRCPHRLDTSRQGNIHKALALSSLCNETDLGFNAAVAGCFFAIETVLRPLRAENSPPFTTAMIILASVISSTVSNALLGTQSAFTVPSYDLKSAAGYDIIKMLELPLYLILGMLCGAVSVVFSWLVTWFTKSFEFIKDKFGLPAIVCPALGGLGAGMIALKYPGILYWGFTNVEEILHTGTSASAPGIWLLAQLAAAKVVATALCKGSGLVGGLYAPSLMIGAAVGAVFGGSAAEIINRAIPGNAAVAQSQAYALVGMAATLASMCSVPLTSVLLLFELTKDYRILLPLMGAVGLAIWVPSVVNQDKESDSSEGRNAGRGYSTLSPSHLKTEGIWRRTDNANSLELTVMENPDHKSFLDEETILDDLKVLRVMPKNYVKVCLGTTLREARNILKDSHQNCLVVVDEDDFLAGILTHGDIRRCLSNKVSPIVDENTCTVSSVCTKKITYRGQERGLITCYPDTTVGVAKELMEARGVKQLPVVKRGEVSHKGKKRKLLGLLHYDSIWTFLRDEMSRRRSINERRKDKYEEVGAANVH</sequence>
<comment type="subcellular location">
    <subcellularLocation>
        <location evidence="1 7">Membrane</location>
        <topology evidence="1 7">Multi-pass membrane protein</topology>
    </subcellularLocation>
</comment>
<dbReference type="PANTHER" id="PTHR43427">
    <property type="entry name" value="CHLORIDE CHANNEL PROTEIN CLC-E"/>
    <property type="match status" value="1"/>
</dbReference>
<dbReference type="Pfam" id="PF00571">
    <property type="entry name" value="CBS"/>
    <property type="match status" value="2"/>
</dbReference>
<gene>
    <name evidence="10" type="primary">A08g500190.1_BraROA</name>
    <name evidence="10" type="ORF">IGI04_029255</name>
</gene>
<protein>
    <recommendedName>
        <fullName evidence="7">Chloride channel protein</fullName>
    </recommendedName>
</protein>
<keyword evidence="7" id="KW-0868">Chloride</keyword>
<dbReference type="Pfam" id="PF00654">
    <property type="entry name" value="Voltage_CLC"/>
    <property type="match status" value="2"/>
</dbReference>
<dbReference type="InterPro" id="IPR001807">
    <property type="entry name" value="ClC"/>
</dbReference>
<evidence type="ECO:0000313" key="11">
    <source>
        <dbReference type="Proteomes" id="UP000823674"/>
    </source>
</evidence>
<dbReference type="SUPFAM" id="SSF54631">
    <property type="entry name" value="CBS-domain pair"/>
    <property type="match status" value="1"/>
</dbReference>
<dbReference type="PANTHER" id="PTHR43427:SF10">
    <property type="entry name" value="CHLORIDE CHANNEL PROTEIN"/>
    <property type="match status" value="1"/>
</dbReference>
<feature type="transmembrane region" description="Helical" evidence="7">
    <location>
        <begin position="410"/>
        <end position="431"/>
    </location>
</feature>
<evidence type="ECO:0000256" key="7">
    <source>
        <dbReference type="RuleBase" id="RU361221"/>
    </source>
</evidence>
<feature type="transmembrane region" description="Helical" evidence="7">
    <location>
        <begin position="176"/>
        <end position="197"/>
    </location>
</feature>
<feature type="domain" description="CBS" evidence="9">
    <location>
        <begin position="754"/>
        <end position="818"/>
    </location>
</feature>
<feature type="compositionally biased region" description="Low complexity" evidence="8">
    <location>
        <begin position="83"/>
        <end position="94"/>
    </location>
</feature>
<feature type="transmembrane region" description="Helical" evidence="7">
    <location>
        <begin position="586"/>
        <end position="606"/>
    </location>
</feature>
<feature type="transmembrane region" description="Helical" evidence="7">
    <location>
        <begin position="443"/>
        <end position="463"/>
    </location>
</feature>
<feature type="region of interest" description="Disordered" evidence="8">
    <location>
        <begin position="76"/>
        <end position="96"/>
    </location>
</feature>
<evidence type="ECO:0000259" key="9">
    <source>
        <dbReference type="PROSITE" id="PS51371"/>
    </source>
</evidence>
<dbReference type="Gene3D" id="1.10.3080.10">
    <property type="entry name" value="Clc chloride channel"/>
    <property type="match status" value="2"/>
</dbReference>
<proteinExistence type="inferred from homology"/>
<evidence type="ECO:0000256" key="5">
    <source>
        <dbReference type="ARBA" id="ARBA00023136"/>
    </source>
</evidence>
<evidence type="ECO:0000256" key="2">
    <source>
        <dbReference type="ARBA" id="ARBA00009476"/>
    </source>
</evidence>
<dbReference type="InterPro" id="IPR050368">
    <property type="entry name" value="ClC-type_chloride_channel"/>
</dbReference>
<keyword evidence="4 7" id="KW-1133">Transmembrane helix</keyword>
<dbReference type="InterPro" id="IPR046342">
    <property type="entry name" value="CBS_dom_sf"/>
</dbReference>
<comment type="caution">
    <text evidence="7">Lacks conserved residue(s) required for the propagation of feature annotation.</text>
</comment>